<protein>
    <submittedName>
        <fullName evidence="8">Histidine kinase</fullName>
    </submittedName>
</protein>
<evidence type="ECO:0000256" key="4">
    <source>
        <dbReference type="SAM" id="MobiDB-lite"/>
    </source>
</evidence>
<dbReference type="PANTHER" id="PTHR24421">
    <property type="entry name" value="NITRATE/NITRITE SENSOR PROTEIN NARX-RELATED"/>
    <property type="match status" value="1"/>
</dbReference>
<name>A0ABM7UCH2_9ACTO</name>
<dbReference type="GO" id="GO:0016301">
    <property type="term" value="F:kinase activity"/>
    <property type="evidence" value="ECO:0007669"/>
    <property type="project" value="UniProtKB-KW"/>
</dbReference>
<dbReference type="InterPro" id="IPR003594">
    <property type="entry name" value="HATPase_dom"/>
</dbReference>
<evidence type="ECO:0000259" key="6">
    <source>
        <dbReference type="Pfam" id="PF02518"/>
    </source>
</evidence>
<evidence type="ECO:0000256" key="5">
    <source>
        <dbReference type="SAM" id="Phobius"/>
    </source>
</evidence>
<feature type="transmembrane region" description="Helical" evidence="5">
    <location>
        <begin position="142"/>
        <end position="163"/>
    </location>
</feature>
<feature type="transmembrane region" description="Helical" evidence="5">
    <location>
        <begin position="228"/>
        <end position="252"/>
    </location>
</feature>
<dbReference type="InterPro" id="IPR036890">
    <property type="entry name" value="HATPase_C_sf"/>
</dbReference>
<keyword evidence="5" id="KW-1133">Transmembrane helix</keyword>
<feature type="domain" description="Phage shock protein PspC N-terminal" evidence="7">
    <location>
        <begin position="59"/>
        <end position="110"/>
    </location>
</feature>
<feature type="transmembrane region" description="Helical" evidence="5">
    <location>
        <begin position="86"/>
        <end position="108"/>
    </location>
</feature>
<gene>
    <name evidence="8" type="ORF">MANAM107_17730</name>
</gene>
<evidence type="ECO:0000313" key="8">
    <source>
        <dbReference type="EMBL" id="BDA64939.1"/>
    </source>
</evidence>
<dbReference type="PANTHER" id="PTHR24421:SF61">
    <property type="entry name" value="OXYGEN SENSOR HISTIDINE KINASE NREB"/>
    <property type="match status" value="1"/>
</dbReference>
<keyword evidence="2 8" id="KW-0418">Kinase</keyword>
<dbReference type="Pfam" id="PF02518">
    <property type="entry name" value="HATPase_c"/>
    <property type="match status" value="1"/>
</dbReference>
<evidence type="ECO:0000256" key="1">
    <source>
        <dbReference type="ARBA" id="ARBA00022679"/>
    </source>
</evidence>
<proteinExistence type="predicted"/>
<dbReference type="InterPro" id="IPR050482">
    <property type="entry name" value="Sensor_HK_TwoCompSys"/>
</dbReference>
<feature type="domain" description="Histidine kinase/HSP90-like ATPase" evidence="6">
    <location>
        <begin position="364"/>
        <end position="450"/>
    </location>
</feature>
<feature type="transmembrane region" description="Helical" evidence="5">
    <location>
        <begin position="201"/>
        <end position="222"/>
    </location>
</feature>
<feature type="region of interest" description="Disordered" evidence="4">
    <location>
        <begin position="1"/>
        <end position="60"/>
    </location>
</feature>
<dbReference type="Pfam" id="PF04024">
    <property type="entry name" value="PspC"/>
    <property type="match status" value="1"/>
</dbReference>
<accession>A0ABM7UCH2</accession>
<keyword evidence="5" id="KW-0812">Transmembrane</keyword>
<evidence type="ECO:0000256" key="2">
    <source>
        <dbReference type="ARBA" id="ARBA00022777"/>
    </source>
</evidence>
<feature type="transmembrane region" description="Helical" evidence="5">
    <location>
        <begin position="169"/>
        <end position="189"/>
    </location>
</feature>
<keyword evidence="5" id="KW-0472">Membrane</keyword>
<organism evidence="8 9">
    <name type="scientific">Actinomyces capricornis</name>
    <dbReference type="NCBI Taxonomy" id="2755559"/>
    <lineage>
        <taxon>Bacteria</taxon>
        <taxon>Bacillati</taxon>
        <taxon>Actinomycetota</taxon>
        <taxon>Actinomycetes</taxon>
        <taxon>Actinomycetales</taxon>
        <taxon>Actinomycetaceae</taxon>
        <taxon>Actinomyces</taxon>
    </lineage>
</organism>
<feature type="compositionally biased region" description="Low complexity" evidence="4">
    <location>
        <begin position="1"/>
        <end position="35"/>
    </location>
</feature>
<dbReference type="InterPro" id="IPR007168">
    <property type="entry name" value="Phageshock_PspC_N"/>
</dbReference>
<evidence type="ECO:0000259" key="7">
    <source>
        <dbReference type="Pfam" id="PF04024"/>
    </source>
</evidence>
<evidence type="ECO:0000313" key="9">
    <source>
        <dbReference type="Proteomes" id="UP000824496"/>
    </source>
</evidence>
<keyword evidence="3" id="KW-0902">Two-component regulatory system</keyword>
<dbReference type="SUPFAM" id="SSF55874">
    <property type="entry name" value="ATPase domain of HSP90 chaperone/DNA topoisomerase II/histidine kinase"/>
    <property type="match status" value="1"/>
</dbReference>
<keyword evidence="1" id="KW-0808">Transferase</keyword>
<dbReference type="Gene3D" id="3.30.565.10">
    <property type="entry name" value="Histidine kinase-like ATPase, C-terminal domain"/>
    <property type="match status" value="1"/>
</dbReference>
<dbReference type="Proteomes" id="UP000824496">
    <property type="component" value="Chromosome"/>
</dbReference>
<reference evidence="8 9" key="1">
    <citation type="submission" date="2021-08" db="EMBL/GenBank/DDBJ databases">
        <title>Whole genome sequence of novel Actinomyces species strain MAS-1.</title>
        <authorList>
            <person name="Saito M."/>
            <person name="Kuwahara N."/>
            <person name="Takizawa T."/>
            <person name="Gotouda H."/>
            <person name="Ochiai T."/>
        </authorList>
    </citation>
    <scope>NUCLEOTIDE SEQUENCE [LARGE SCALE GENOMIC DNA]</scope>
    <source>
        <strain evidence="8 9">MAS-1</strain>
    </source>
</reference>
<evidence type="ECO:0000256" key="3">
    <source>
        <dbReference type="ARBA" id="ARBA00023012"/>
    </source>
</evidence>
<dbReference type="EMBL" id="AP025017">
    <property type="protein sequence ID" value="BDA64939.1"/>
    <property type="molecule type" value="Genomic_DNA"/>
</dbReference>
<keyword evidence="9" id="KW-1185">Reference proteome</keyword>
<dbReference type="RefSeq" id="WP_223907497.1">
    <property type="nucleotide sequence ID" value="NZ_AP025017.1"/>
</dbReference>
<sequence>MTTTQPGRLPGRAGPQGPAAGPAPSAPDAPASQRLALRRPGRRLAAAPPHVPRPEPASSRRPALIAGVCAGVGAHLGLPVRQVRLAAVVLALAGGAGLLLYLLLWVAVPVGDPWAEAWGTRSPARRRLASRPRASTTASRRLGTALGGGALLAAAALAALWRSGGLRDVGVLLPLVLIVSGAALAWSQVDALTGPARRPGAALRLAGGVVLAAVGIVLWVASETPPRALLAGGLTGGALVVGVGLVLAPLWLRTHRALAETRAAEAREAERADIAAHLHDSVLQTLTLIRRRSGEPEVVARLARSQERELRAWLYTDRPEPGTSVADAFQDLAGEIEDRYGVAVDTVCVGDRAPDRSTEVVVAAAREALSNAVRHGAPPVSLYVEAGAWGTEVFIRDRGEGFDPEDLARIAPDRHGVRESIIARMERHGGQAHLRRLERGTEVRLVLPAPD</sequence>